<proteinExistence type="predicted"/>
<name>A0ABQ5W620_9HYPH</name>
<reference evidence="3" key="1">
    <citation type="journal article" date="2019" name="Int. J. Syst. Evol. Microbiol.">
        <title>The Global Catalogue of Microorganisms (GCM) 10K type strain sequencing project: providing services to taxonomists for standard genome sequencing and annotation.</title>
        <authorList>
            <consortium name="The Broad Institute Genomics Platform"/>
            <consortium name="The Broad Institute Genome Sequencing Center for Infectious Disease"/>
            <person name="Wu L."/>
            <person name="Ma J."/>
        </authorList>
    </citation>
    <scope>NUCLEOTIDE SEQUENCE [LARGE SCALE GENOMIC DNA]</scope>
    <source>
        <strain evidence="3">NBRC 112416</strain>
    </source>
</reference>
<evidence type="ECO:0000313" key="3">
    <source>
        <dbReference type="Proteomes" id="UP001156691"/>
    </source>
</evidence>
<dbReference type="EMBL" id="BSNS01000011">
    <property type="protein sequence ID" value="GLQ55323.1"/>
    <property type="molecule type" value="Genomic_DNA"/>
</dbReference>
<dbReference type="Proteomes" id="UP001156691">
    <property type="component" value="Unassembled WGS sequence"/>
</dbReference>
<evidence type="ECO:0008006" key="4">
    <source>
        <dbReference type="Google" id="ProtNLM"/>
    </source>
</evidence>
<dbReference type="RefSeq" id="WP_284340739.1">
    <property type="nucleotide sequence ID" value="NZ_BSNS01000011.1"/>
</dbReference>
<gene>
    <name evidence="2" type="ORF">GCM10010862_25820</name>
</gene>
<organism evidence="2 3">
    <name type="scientific">Devosia nitrariae</name>
    <dbReference type="NCBI Taxonomy" id="2071872"/>
    <lineage>
        <taxon>Bacteria</taxon>
        <taxon>Pseudomonadati</taxon>
        <taxon>Pseudomonadota</taxon>
        <taxon>Alphaproteobacteria</taxon>
        <taxon>Hyphomicrobiales</taxon>
        <taxon>Devosiaceae</taxon>
        <taxon>Devosia</taxon>
    </lineage>
</organism>
<keyword evidence="3" id="KW-1185">Reference proteome</keyword>
<evidence type="ECO:0000256" key="1">
    <source>
        <dbReference type="SAM" id="MobiDB-lite"/>
    </source>
</evidence>
<comment type="caution">
    <text evidence="2">The sequence shown here is derived from an EMBL/GenBank/DDBJ whole genome shotgun (WGS) entry which is preliminary data.</text>
</comment>
<feature type="region of interest" description="Disordered" evidence="1">
    <location>
        <begin position="36"/>
        <end position="90"/>
    </location>
</feature>
<accession>A0ABQ5W620</accession>
<protein>
    <recommendedName>
        <fullName evidence="4">DUF3606 domain-containing protein</fullName>
    </recommendedName>
</protein>
<sequence length="90" mass="9761">MPSKSDPKAGQHKQENVDFLVDTFGIASPKAADLIAEDDKESDRLSSNANARQHAKDDLSDAPVPAAPESDFVTDSDEDQLKPVLRNRKG</sequence>
<evidence type="ECO:0000313" key="2">
    <source>
        <dbReference type="EMBL" id="GLQ55323.1"/>
    </source>
</evidence>